<sequence>MTTTSEPALESAEGPRHDSMPQYSMRKVLSVWAAATVPMIVLSWVVAPTLAGTLSGPAPLPRALILCMTAGLVWQGVLVLALTWRETRSLRWERVRDALWLRPPSSPSSGRVGGRLWWVLVPAIAIFGLTQLLPSVKAPSGRDLGVFLESADGQHFLAGNWAWLAIIVVLAVFNTVLGEELLFRGLLLPRMRGAFGKKDWLANGVLFALYHLDMPWAIPAMLLNTFALSYPARRYRSAWLGIIVHSVQSVMILVGTIVAVLT</sequence>
<proteinExistence type="predicted"/>
<dbReference type="InterPro" id="IPR003675">
    <property type="entry name" value="Rce1/LyrA-like_dom"/>
</dbReference>
<evidence type="ECO:0000313" key="4">
    <source>
        <dbReference type="Proteomes" id="UP000718281"/>
    </source>
</evidence>
<feature type="transmembrane region" description="Helical" evidence="1">
    <location>
        <begin position="63"/>
        <end position="84"/>
    </location>
</feature>
<evidence type="ECO:0000313" key="3">
    <source>
        <dbReference type="EMBL" id="MBK6302129.1"/>
    </source>
</evidence>
<dbReference type="GO" id="GO:0004175">
    <property type="term" value="F:endopeptidase activity"/>
    <property type="evidence" value="ECO:0007669"/>
    <property type="project" value="UniProtKB-ARBA"/>
</dbReference>
<feature type="transmembrane region" description="Helical" evidence="1">
    <location>
        <begin position="29"/>
        <end position="51"/>
    </location>
</feature>
<dbReference type="EMBL" id="JADIXZ010000007">
    <property type="protein sequence ID" value="MBK6302129.1"/>
    <property type="molecule type" value="Genomic_DNA"/>
</dbReference>
<dbReference type="Proteomes" id="UP000718281">
    <property type="component" value="Unassembled WGS sequence"/>
</dbReference>
<feature type="domain" description="CAAX prenyl protease 2/Lysostaphin resistance protein A-like" evidence="2">
    <location>
        <begin position="162"/>
        <end position="249"/>
    </location>
</feature>
<reference evidence="3 4" key="1">
    <citation type="submission" date="2020-10" db="EMBL/GenBank/DDBJ databases">
        <title>Connecting structure to function with the recovery of over 1000 high-quality activated sludge metagenome-assembled genomes encoding full-length rRNA genes using long-read sequencing.</title>
        <authorList>
            <person name="Singleton C.M."/>
            <person name="Petriglieri F."/>
            <person name="Kristensen J.M."/>
            <person name="Kirkegaard R.H."/>
            <person name="Michaelsen T.Y."/>
            <person name="Andersen M.H."/>
            <person name="Karst S.M."/>
            <person name="Dueholm M.S."/>
            <person name="Nielsen P.H."/>
            <person name="Albertsen M."/>
        </authorList>
    </citation>
    <scope>NUCLEOTIDE SEQUENCE [LARGE SCALE GENOMIC DNA]</scope>
    <source>
        <strain evidence="3">AalE_18-Q3-R2-46_BAT3C.188</strain>
    </source>
</reference>
<gene>
    <name evidence="3" type="ORF">IPF40_14205</name>
</gene>
<feature type="transmembrane region" description="Helical" evidence="1">
    <location>
        <begin position="156"/>
        <end position="179"/>
    </location>
</feature>
<dbReference type="Pfam" id="PF02517">
    <property type="entry name" value="Rce1-like"/>
    <property type="match status" value="1"/>
</dbReference>
<accession>A0A934X845</accession>
<keyword evidence="1" id="KW-0472">Membrane</keyword>
<keyword evidence="1" id="KW-1133">Transmembrane helix</keyword>
<feature type="transmembrane region" description="Helical" evidence="1">
    <location>
        <begin position="116"/>
        <end position="136"/>
    </location>
</feature>
<feature type="transmembrane region" description="Helical" evidence="1">
    <location>
        <begin position="238"/>
        <end position="261"/>
    </location>
</feature>
<comment type="caution">
    <text evidence="3">The sequence shown here is derived from an EMBL/GenBank/DDBJ whole genome shotgun (WGS) entry which is preliminary data.</text>
</comment>
<dbReference type="GO" id="GO:0008237">
    <property type="term" value="F:metallopeptidase activity"/>
    <property type="evidence" value="ECO:0007669"/>
    <property type="project" value="UniProtKB-KW"/>
</dbReference>
<keyword evidence="3" id="KW-0482">Metalloprotease</keyword>
<keyword evidence="1" id="KW-0812">Transmembrane</keyword>
<keyword evidence="3" id="KW-0645">Protease</keyword>
<dbReference type="AlphaFoldDB" id="A0A934X845"/>
<feature type="transmembrane region" description="Helical" evidence="1">
    <location>
        <begin position="200"/>
        <end position="218"/>
    </location>
</feature>
<protein>
    <submittedName>
        <fullName evidence="3">CPBP family intramembrane metalloprotease</fullName>
    </submittedName>
</protein>
<keyword evidence="3" id="KW-0378">Hydrolase</keyword>
<evidence type="ECO:0000259" key="2">
    <source>
        <dbReference type="Pfam" id="PF02517"/>
    </source>
</evidence>
<dbReference type="GO" id="GO:0080120">
    <property type="term" value="P:CAAX-box protein maturation"/>
    <property type="evidence" value="ECO:0007669"/>
    <property type="project" value="UniProtKB-ARBA"/>
</dbReference>
<name>A0A934X845_9MICO</name>
<evidence type="ECO:0000256" key="1">
    <source>
        <dbReference type="SAM" id="Phobius"/>
    </source>
</evidence>
<organism evidence="3 4">
    <name type="scientific">Candidatus Phosphoribacter hodrii</name>
    <dbReference type="NCBI Taxonomy" id="2953743"/>
    <lineage>
        <taxon>Bacteria</taxon>
        <taxon>Bacillati</taxon>
        <taxon>Actinomycetota</taxon>
        <taxon>Actinomycetes</taxon>
        <taxon>Micrococcales</taxon>
        <taxon>Dermatophilaceae</taxon>
        <taxon>Candidatus Phosphoribacter</taxon>
    </lineage>
</organism>